<name>A0A6M3LHS3_9ZZZZ</name>
<protein>
    <submittedName>
        <fullName evidence="1">Uncharacterized protein</fullName>
    </submittedName>
</protein>
<sequence>MSEHADLTPCRVDVPGRRGVRWPVDGWRLPDGKRLLVKCRCNPHPGQWVVGYEGGRYVANDRVPDQRNAPGRGGGRVIGGKPILGKCWQCDGSGWRPVEEIAEGVIGWLDWLRVEESPSCYRTVPR</sequence>
<reference evidence="1" key="1">
    <citation type="submission" date="2020-03" db="EMBL/GenBank/DDBJ databases">
        <title>The deep terrestrial virosphere.</title>
        <authorList>
            <person name="Holmfeldt K."/>
            <person name="Nilsson E."/>
            <person name="Simone D."/>
            <person name="Lopez-Fernandez M."/>
            <person name="Wu X."/>
            <person name="de Brujin I."/>
            <person name="Lundin D."/>
            <person name="Andersson A."/>
            <person name="Bertilsson S."/>
            <person name="Dopson M."/>
        </authorList>
    </citation>
    <scope>NUCLEOTIDE SEQUENCE</scope>
    <source>
        <strain evidence="1">MM415B04024</strain>
        <strain evidence="2">TM448B00512</strain>
    </source>
</reference>
<dbReference type="EMBL" id="MT144628">
    <property type="protein sequence ID" value="QJH95745.1"/>
    <property type="molecule type" value="Genomic_DNA"/>
</dbReference>
<gene>
    <name evidence="1" type="ORF">MM415B04024_0003</name>
    <name evidence="2" type="ORF">TM448B00512_0012</name>
</gene>
<proteinExistence type="predicted"/>
<dbReference type="AlphaFoldDB" id="A0A6M3LHS3"/>
<dbReference type="EMBL" id="MT143197">
    <property type="protein sequence ID" value="QJA94023.1"/>
    <property type="molecule type" value="Genomic_DNA"/>
</dbReference>
<organism evidence="1">
    <name type="scientific">viral metagenome</name>
    <dbReference type="NCBI Taxonomy" id="1070528"/>
    <lineage>
        <taxon>unclassified sequences</taxon>
        <taxon>metagenomes</taxon>
        <taxon>organismal metagenomes</taxon>
    </lineage>
</organism>
<evidence type="ECO:0000313" key="2">
    <source>
        <dbReference type="EMBL" id="QJH95745.1"/>
    </source>
</evidence>
<accession>A0A6M3LHS3</accession>
<evidence type="ECO:0000313" key="1">
    <source>
        <dbReference type="EMBL" id="QJA94023.1"/>
    </source>
</evidence>